<accession>A0ABV3G6M0</accession>
<feature type="domain" description="Low molecular weight protein antigen 6 PH" evidence="2">
    <location>
        <begin position="57"/>
        <end position="87"/>
    </location>
</feature>
<dbReference type="RefSeq" id="WP_358128919.1">
    <property type="nucleotide sequence ID" value="NZ_JBFALK010000001.1"/>
</dbReference>
<evidence type="ECO:0000259" key="2">
    <source>
        <dbReference type="Pfam" id="PF10756"/>
    </source>
</evidence>
<feature type="transmembrane region" description="Helical" evidence="1">
    <location>
        <begin position="38"/>
        <end position="60"/>
    </location>
</feature>
<name>A0ABV3G6M0_MICGL</name>
<feature type="transmembrane region" description="Helical" evidence="1">
    <location>
        <begin position="9"/>
        <end position="26"/>
    </location>
</feature>
<protein>
    <submittedName>
        <fullName evidence="3">PH domain-containing protein</fullName>
    </submittedName>
</protein>
<evidence type="ECO:0000256" key="1">
    <source>
        <dbReference type="SAM" id="Phobius"/>
    </source>
</evidence>
<dbReference type="EMBL" id="JBFALK010000001">
    <property type="protein sequence ID" value="MEV0967278.1"/>
    <property type="molecule type" value="Genomic_DNA"/>
</dbReference>
<organism evidence="3 4">
    <name type="scientific">Microtetraspora glauca</name>
    <dbReference type="NCBI Taxonomy" id="1996"/>
    <lineage>
        <taxon>Bacteria</taxon>
        <taxon>Bacillati</taxon>
        <taxon>Actinomycetota</taxon>
        <taxon>Actinomycetes</taxon>
        <taxon>Streptosporangiales</taxon>
        <taxon>Streptosporangiaceae</taxon>
        <taxon>Microtetraspora</taxon>
    </lineage>
</organism>
<dbReference type="Proteomes" id="UP001551675">
    <property type="component" value="Unassembled WGS sequence"/>
</dbReference>
<keyword evidence="4" id="KW-1185">Reference proteome</keyword>
<keyword evidence="1" id="KW-0472">Membrane</keyword>
<dbReference type="InterPro" id="IPR019692">
    <property type="entry name" value="CFP-6_PH"/>
</dbReference>
<gene>
    <name evidence="3" type="ORF">AB0I59_01485</name>
</gene>
<sequence>MKQVFRSKLAWVFGWAWVIFAAWNAWDLIVRGSMPSALIAGAVLGVITLLVGLLALRPAIIAEEGGVRIRNPFRNAYVPWSSVDEVQVSNAIVIVAGDTSIRCWSPQPSARERAKAVRRAGRQQARNSQLPDSAAQAVLGRTHADWVAQQLLEMAVLRKRDASGTTSVSWSPVALAAVAAAVVLVVVTFVLV</sequence>
<proteinExistence type="predicted"/>
<keyword evidence="1" id="KW-0812">Transmembrane</keyword>
<keyword evidence="1" id="KW-1133">Transmembrane helix</keyword>
<evidence type="ECO:0000313" key="3">
    <source>
        <dbReference type="EMBL" id="MEV0967278.1"/>
    </source>
</evidence>
<feature type="transmembrane region" description="Helical" evidence="1">
    <location>
        <begin position="168"/>
        <end position="191"/>
    </location>
</feature>
<dbReference type="Pfam" id="PF10756">
    <property type="entry name" value="bPH_6"/>
    <property type="match status" value="1"/>
</dbReference>
<comment type="caution">
    <text evidence="3">The sequence shown here is derived from an EMBL/GenBank/DDBJ whole genome shotgun (WGS) entry which is preliminary data.</text>
</comment>
<reference evidence="3 4" key="1">
    <citation type="submission" date="2024-06" db="EMBL/GenBank/DDBJ databases">
        <title>The Natural Products Discovery Center: Release of the First 8490 Sequenced Strains for Exploring Actinobacteria Biosynthetic Diversity.</title>
        <authorList>
            <person name="Kalkreuter E."/>
            <person name="Kautsar S.A."/>
            <person name="Yang D."/>
            <person name="Bader C.D."/>
            <person name="Teijaro C.N."/>
            <person name="Fluegel L."/>
            <person name="Davis C.M."/>
            <person name="Simpson J.R."/>
            <person name="Lauterbach L."/>
            <person name="Steele A.D."/>
            <person name="Gui C."/>
            <person name="Meng S."/>
            <person name="Li G."/>
            <person name="Viehrig K."/>
            <person name="Ye F."/>
            <person name="Su P."/>
            <person name="Kiefer A.F."/>
            <person name="Nichols A."/>
            <person name="Cepeda A.J."/>
            <person name="Yan W."/>
            <person name="Fan B."/>
            <person name="Jiang Y."/>
            <person name="Adhikari A."/>
            <person name="Zheng C.-J."/>
            <person name="Schuster L."/>
            <person name="Cowan T.M."/>
            <person name="Smanski M.J."/>
            <person name="Chevrette M.G."/>
            <person name="De Carvalho L.P.S."/>
            <person name="Shen B."/>
        </authorList>
    </citation>
    <scope>NUCLEOTIDE SEQUENCE [LARGE SCALE GENOMIC DNA]</scope>
    <source>
        <strain evidence="3 4">NPDC050100</strain>
    </source>
</reference>
<evidence type="ECO:0000313" key="4">
    <source>
        <dbReference type="Proteomes" id="UP001551675"/>
    </source>
</evidence>